<evidence type="ECO:0000256" key="5">
    <source>
        <dbReference type="ARBA" id="ARBA00023136"/>
    </source>
</evidence>
<dbReference type="PANTHER" id="PTHR30572">
    <property type="entry name" value="MEMBRANE COMPONENT OF TRANSPORTER-RELATED"/>
    <property type="match status" value="1"/>
</dbReference>
<dbReference type="Pfam" id="PF12704">
    <property type="entry name" value="MacB_PCD"/>
    <property type="match status" value="1"/>
</dbReference>
<comment type="similarity">
    <text evidence="6">Belongs to the ABC-4 integral membrane protein family.</text>
</comment>
<evidence type="ECO:0000259" key="9">
    <source>
        <dbReference type="Pfam" id="PF12704"/>
    </source>
</evidence>
<comment type="caution">
    <text evidence="10">The sequence shown here is derived from an EMBL/GenBank/DDBJ whole genome shotgun (WGS) entry which is preliminary data.</text>
</comment>
<feature type="transmembrane region" description="Helical" evidence="7">
    <location>
        <begin position="373"/>
        <end position="393"/>
    </location>
</feature>
<dbReference type="InterPro" id="IPR003838">
    <property type="entry name" value="ABC3_permease_C"/>
</dbReference>
<evidence type="ECO:0000256" key="3">
    <source>
        <dbReference type="ARBA" id="ARBA00022692"/>
    </source>
</evidence>
<name>A0A1F7RMR7_9BACT</name>
<evidence type="ECO:0000256" key="2">
    <source>
        <dbReference type="ARBA" id="ARBA00022475"/>
    </source>
</evidence>
<evidence type="ECO:0008006" key="12">
    <source>
        <dbReference type="Google" id="ProtNLM"/>
    </source>
</evidence>
<dbReference type="Pfam" id="PF02687">
    <property type="entry name" value="FtsX"/>
    <property type="match status" value="1"/>
</dbReference>
<dbReference type="GO" id="GO:0005886">
    <property type="term" value="C:plasma membrane"/>
    <property type="evidence" value="ECO:0007669"/>
    <property type="project" value="UniProtKB-SubCell"/>
</dbReference>
<keyword evidence="4 7" id="KW-1133">Transmembrane helix</keyword>
<sequence length="410" mass="46155">MFDIDKWQEIFSTIKKNKLRTFLTGFSVAWGIFMLIILLGAGNGLQNGVEYQFRGDAVNSIWIYSGLTSLPYQGFQAGRRIQFTLDDYDMVKSSINNVQDISARYSVRGGYPISYKNQYGNFDIITVHPGTEFLESLIVTEGRFINDFDIERYRKVAAISTQVKKSLFKDNTAIGEYIRINDILFKVIGIFEDRSERDMQRIYLPITTAQHVFNAGNKIHNLAFITEENITAKENDSIIEKLKQLYSSKYKFNPDDKRAVRIHNNMDEYRRIMKLFAGIRIFTWIIGIGTIIAGIVGVSNIMLIVVKERTKEIGVRKALGATPGSIVSLIIQESVLITAFAGYIGLVLGVGLLEIVAKNMPPSDFFRNPEANFNIAVSATLVLILAGLLAGYFPARRAAAIKPIEALRDE</sequence>
<feature type="domain" description="ABC3 transporter permease C-terminal" evidence="8">
    <location>
        <begin position="285"/>
        <end position="403"/>
    </location>
</feature>
<dbReference type="Proteomes" id="UP000179266">
    <property type="component" value="Unassembled WGS sequence"/>
</dbReference>
<dbReference type="PANTHER" id="PTHR30572:SF4">
    <property type="entry name" value="ABC TRANSPORTER PERMEASE YTRF"/>
    <property type="match status" value="1"/>
</dbReference>
<gene>
    <name evidence="10" type="ORF">A2161_04150</name>
</gene>
<proteinExistence type="inferred from homology"/>
<protein>
    <recommendedName>
        <fullName evidence="12">ABC transporter permease</fullName>
    </recommendedName>
</protein>
<feature type="transmembrane region" description="Helical" evidence="7">
    <location>
        <begin position="281"/>
        <end position="306"/>
    </location>
</feature>
<evidence type="ECO:0000313" key="11">
    <source>
        <dbReference type="Proteomes" id="UP000179266"/>
    </source>
</evidence>
<keyword evidence="2" id="KW-1003">Cell membrane</keyword>
<evidence type="ECO:0000259" key="8">
    <source>
        <dbReference type="Pfam" id="PF02687"/>
    </source>
</evidence>
<evidence type="ECO:0000313" key="10">
    <source>
        <dbReference type="EMBL" id="OGL42620.1"/>
    </source>
</evidence>
<dbReference type="GO" id="GO:0022857">
    <property type="term" value="F:transmembrane transporter activity"/>
    <property type="evidence" value="ECO:0007669"/>
    <property type="project" value="TreeGrafter"/>
</dbReference>
<dbReference type="AlphaFoldDB" id="A0A1F7RMR7"/>
<feature type="transmembrane region" description="Helical" evidence="7">
    <location>
        <begin position="21"/>
        <end position="42"/>
    </location>
</feature>
<dbReference type="EMBL" id="MGDD01000312">
    <property type="protein sequence ID" value="OGL42620.1"/>
    <property type="molecule type" value="Genomic_DNA"/>
</dbReference>
<dbReference type="InterPro" id="IPR025857">
    <property type="entry name" value="MacB_PCD"/>
</dbReference>
<keyword evidence="5 7" id="KW-0472">Membrane</keyword>
<evidence type="ECO:0000256" key="4">
    <source>
        <dbReference type="ARBA" id="ARBA00022989"/>
    </source>
</evidence>
<accession>A0A1F7RMR7</accession>
<organism evidence="10 11">
    <name type="scientific">Candidatus Schekmanbacteria bacterium RBG_13_48_7</name>
    <dbReference type="NCBI Taxonomy" id="1817878"/>
    <lineage>
        <taxon>Bacteria</taxon>
        <taxon>Candidatus Schekmaniibacteriota</taxon>
    </lineage>
</organism>
<evidence type="ECO:0000256" key="1">
    <source>
        <dbReference type="ARBA" id="ARBA00004651"/>
    </source>
</evidence>
<keyword evidence="3 7" id="KW-0812">Transmembrane</keyword>
<feature type="domain" description="MacB-like periplasmic core" evidence="9">
    <location>
        <begin position="21"/>
        <end position="231"/>
    </location>
</feature>
<reference evidence="10 11" key="1">
    <citation type="journal article" date="2016" name="Nat. Commun.">
        <title>Thousands of microbial genomes shed light on interconnected biogeochemical processes in an aquifer system.</title>
        <authorList>
            <person name="Anantharaman K."/>
            <person name="Brown C.T."/>
            <person name="Hug L.A."/>
            <person name="Sharon I."/>
            <person name="Castelle C.J."/>
            <person name="Probst A.J."/>
            <person name="Thomas B.C."/>
            <person name="Singh A."/>
            <person name="Wilkins M.J."/>
            <person name="Karaoz U."/>
            <person name="Brodie E.L."/>
            <person name="Williams K.H."/>
            <person name="Hubbard S.S."/>
            <person name="Banfield J.F."/>
        </authorList>
    </citation>
    <scope>NUCLEOTIDE SEQUENCE [LARGE SCALE GENOMIC DNA]</scope>
</reference>
<feature type="transmembrane region" description="Helical" evidence="7">
    <location>
        <begin position="326"/>
        <end position="353"/>
    </location>
</feature>
<evidence type="ECO:0000256" key="6">
    <source>
        <dbReference type="ARBA" id="ARBA00038076"/>
    </source>
</evidence>
<comment type="subcellular location">
    <subcellularLocation>
        <location evidence="1">Cell membrane</location>
        <topology evidence="1">Multi-pass membrane protein</topology>
    </subcellularLocation>
</comment>
<dbReference type="InterPro" id="IPR050250">
    <property type="entry name" value="Macrolide_Exporter_MacB"/>
</dbReference>
<evidence type="ECO:0000256" key="7">
    <source>
        <dbReference type="SAM" id="Phobius"/>
    </source>
</evidence>